<dbReference type="EMBL" id="CP093344">
    <property type="protein sequence ID" value="WOG89973.1"/>
    <property type="molecule type" value="Genomic_DNA"/>
</dbReference>
<dbReference type="AlphaFoldDB" id="A0A166F420"/>
<dbReference type="OMA" id="SADHHHY"/>
<reference evidence="1" key="2">
    <citation type="submission" date="2022-03" db="EMBL/GenBank/DDBJ databases">
        <title>Draft title - Genomic analysis of global carrot germplasm unveils the trajectory of domestication and the origin of high carotenoid orange carrot.</title>
        <authorList>
            <person name="Iorizzo M."/>
            <person name="Ellison S."/>
            <person name="Senalik D."/>
            <person name="Macko-Podgorni A."/>
            <person name="Grzebelus D."/>
            <person name="Bostan H."/>
            <person name="Rolling W."/>
            <person name="Curaba J."/>
            <person name="Simon P."/>
        </authorList>
    </citation>
    <scope>NUCLEOTIDE SEQUENCE</scope>
    <source>
        <tissue evidence="1">Leaf</tissue>
    </source>
</reference>
<proteinExistence type="predicted"/>
<evidence type="ECO:0000313" key="1">
    <source>
        <dbReference type="EMBL" id="WOG89973.1"/>
    </source>
</evidence>
<dbReference type="PANTHER" id="PTHR33647:SF5">
    <property type="entry name" value="OS01G0793900 PROTEIN"/>
    <property type="match status" value="1"/>
</dbReference>
<reference evidence="1" key="1">
    <citation type="journal article" date="2016" name="Nat. Genet.">
        <title>A high-quality carrot genome assembly provides new insights into carotenoid accumulation and asterid genome evolution.</title>
        <authorList>
            <person name="Iorizzo M."/>
            <person name="Ellison S."/>
            <person name="Senalik D."/>
            <person name="Zeng P."/>
            <person name="Satapoomin P."/>
            <person name="Huang J."/>
            <person name="Bowman M."/>
            <person name="Iovene M."/>
            <person name="Sanseverino W."/>
            <person name="Cavagnaro P."/>
            <person name="Yildiz M."/>
            <person name="Macko-Podgorni A."/>
            <person name="Moranska E."/>
            <person name="Grzebelus E."/>
            <person name="Grzebelus D."/>
            <person name="Ashrafi H."/>
            <person name="Zheng Z."/>
            <person name="Cheng S."/>
            <person name="Spooner D."/>
            <person name="Van Deynze A."/>
            <person name="Simon P."/>
        </authorList>
    </citation>
    <scope>NUCLEOTIDE SEQUENCE</scope>
    <source>
        <tissue evidence="1">Leaf</tissue>
    </source>
</reference>
<keyword evidence="2" id="KW-1185">Reference proteome</keyword>
<dbReference type="KEGG" id="dcr:108208704"/>
<evidence type="ECO:0000313" key="2">
    <source>
        <dbReference type="Proteomes" id="UP000077755"/>
    </source>
</evidence>
<sequence>MGNSCCRGEASSMVFPHIHSTERESLLGNIDDEQHAHREVKIKITKEKLEELLGKSELQGMSVEQVLSGLISASADHHHYYYTNDSLHDHVDLFHHRSWKPALQTIPEVN</sequence>
<dbReference type="Proteomes" id="UP000077755">
    <property type="component" value="Chromosome 2"/>
</dbReference>
<gene>
    <name evidence="1" type="ORF">DCAR_0209214</name>
</gene>
<accession>A0A166F420</accession>
<dbReference type="Gramene" id="KZN07315">
    <property type="protein sequence ID" value="KZN07315"/>
    <property type="gene ID" value="DCAR_008152"/>
</dbReference>
<protein>
    <submittedName>
        <fullName evidence="1">Uncharacterized protein</fullName>
    </submittedName>
</protein>
<organism evidence="1 2">
    <name type="scientific">Daucus carota subsp. sativus</name>
    <name type="common">Carrot</name>
    <dbReference type="NCBI Taxonomy" id="79200"/>
    <lineage>
        <taxon>Eukaryota</taxon>
        <taxon>Viridiplantae</taxon>
        <taxon>Streptophyta</taxon>
        <taxon>Embryophyta</taxon>
        <taxon>Tracheophyta</taxon>
        <taxon>Spermatophyta</taxon>
        <taxon>Magnoliopsida</taxon>
        <taxon>eudicotyledons</taxon>
        <taxon>Gunneridae</taxon>
        <taxon>Pentapetalae</taxon>
        <taxon>asterids</taxon>
        <taxon>campanulids</taxon>
        <taxon>Apiales</taxon>
        <taxon>Apiaceae</taxon>
        <taxon>Apioideae</taxon>
        <taxon>Scandiceae</taxon>
        <taxon>Daucinae</taxon>
        <taxon>Daucus</taxon>
        <taxon>Daucus sect. Daucus</taxon>
    </lineage>
</organism>
<name>A0A166F420_DAUCS</name>
<dbReference type="OrthoDB" id="610799at2759"/>
<dbReference type="PANTHER" id="PTHR33647">
    <property type="entry name" value="OS01G0793900 PROTEIN"/>
    <property type="match status" value="1"/>
</dbReference>